<comment type="caution">
    <text evidence="1">The sequence shown here is derived from an EMBL/GenBank/DDBJ whole genome shotgun (WGS) entry which is preliminary data.</text>
</comment>
<dbReference type="EMBL" id="AEEC02000005">
    <property type="protein sequence ID" value="EOA05772.1"/>
    <property type="molecule type" value="Genomic_DNA"/>
</dbReference>
<accession>A0AAI9IGM1</accession>
<protein>
    <submittedName>
        <fullName evidence="1">Uncharacterized protein</fullName>
    </submittedName>
</protein>
<evidence type="ECO:0000313" key="1">
    <source>
        <dbReference type="EMBL" id="EOA05772.1"/>
    </source>
</evidence>
<gene>
    <name evidence="1" type="ORF">HFRIS_004918</name>
</gene>
<dbReference type="Proteomes" id="UP000006772">
    <property type="component" value="Unassembled WGS sequence"/>
</dbReference>
<reference evidence="1 2" key="1">
    <citation type="journal article" date="2013" name="Front. Microbiol.">
        <title>The genome of the endophytic bacterium H. frisingense GSF30(T) identifies diverse strategies in the Herbaspirillum genus to interact with plants.</title>
        <authorList>
            <person name="Straub D."/>
            <person name="Rothballer M."/>
            <person name="Hartmann A."/>
            <person name="Ludewig U."/>
        </authorList>
    </citation>
    <scope>NUCLEOTIDE SEQUENCE [LARGE SCALE GENOMIC DNA]</scope>
    <source>
        <strain evidence="1 2">GSF30</strain>
    </source>
</reference>
<proteinExistence type="predicted"/>
<name>A0AAI9IGM1_9BURK</name>
<sequence length="69" mass="7204">MGAAVGGAAVEFVLGAADTAISTPVYAIGDYVGVPRTELTECERAKLEGRTWDASFACPAGNFLKYLFS</sequence>
<organism evidence="1 2">
    <name type="scientific">Herbaspirillum frisingense GSF30</name>
    <dbReference type="NCBI Taxonomy" id="864073"/>
    <lineage>
        <taxon>Bacteria</taxon>
        <taxon>Pseudomonadati</taxon>
        <taxon>Pseudomonadota</taxon>
        <taxon>Betaproteobacteria</taxon>
        <taxon>Burkholderiales</taxon>
        <taxon>Oxalobacteraceae</taxon>
        <taxon>Herbaspirillum</taxon>
    </lineage>
</organism>
<evidence type="ECO:0000313" key="2">
    <source>
        <dbReference type="Proteomes" id="UP000006772"/>
    </source>
</evidence>
<dbReference type="AlphaFoldDB" id="A0AAI9IGM1"/>